<evidence type="ECO:0000256" key="1">
    <source>
        <dbReference type="ARBA" id="ARBA00001881"/>
    </source>
</evidence>
<dbReference type="CDD" id="cd19366">
    <property type="entry name" value="TenA_C_BhTenA-like"/>
    <property type="match status" value="1"/>
</dbReference>
<comment type="caution">
    <text evidence="11">The sequence shown here is derived from an EMBL/GenBank/DDBJ whole genome shotgun (WGS) entry which is preliminary data.</text>
</comment>
<dbReference type="SUPFAM" id="SSF48613">
    <property type="entry name" value="Heme oxygenase-like"/>
    <property type="match status" value="1"/>
</dbReference>
<evidence type="ECO:0000256" key="4">
    <source>
        <dbReference type="ARBA" id="ARBA00011881"/>
    </source>
</evidence>
<dbReference type="InterPro" id="IPR050967">
    <property type="entry name" value="Thiamine_Salvage_TenA"/>
</dbReference>
<dbReference type="EMBL" id="ALAN01000055">
    <property type="protein sequence ID" value="ETI69305.1"/>
    <property type="molecule type" value="Genomic_DNA"/>
</dbReference>
<gene>
    <name evidence="11" type="ORF">BAVI_07851</name>
</gene>
<evidence type="ECO:0000256" key="8">
    <source>
        <dbReference type="ARBA" id="ARBA00048337"/>
    </source>
</evidence>
<reference evidence="11 12" key="1">
    <citation type="journal article" date="2014" name="Environ. Microbiol.">
        <title>The nitrate-ammonifying and nosZ-carrying bacterium Bacillus vireti is a potent source and sink for nitric and nitrous oxide under high nitrate conditions.</title>
        <authorList>
            <person name="Mania D."/>
            <person name="Heylen K."/>
            <person name="van Spanning R.J."/>
            <person name="Frostegard A."/>
        </authorList>
    </citation>
    <scope>NUCLEOTIDE SEQUENCE [LARGE SCALE GENOMIC DNA]</scope>
    <source>
        <strain evidence="11 12">LMG 21834</strain>
    </source>
</reference>
<dbReference type="GO" id="GO:0005829">
    <property type="term" value="C:cytosol"/>
    <property type="evidence" value="ECO:0007669"/>
    <property type="project" value="TreeGrafter"/>
</dbReference>
<dbReference type="InterPro" id="IPR027574">
    <property type="entry name" value="Thiaminase_II"/>
</dbReference>
<proteinExistence type="inferred from homology"/>
<dbReference type="NCBIfam" id="TIGR04306">
    <property type="entry name" value="salvage_TenA"/>
    <property type="match status" value="1"/>
</dbReference>
<evidence type="ECO:0000256" key="2">
    <source>
        <dbReference type="ARBA" id="ARBA00004948"/>
    </source>
</evidence>
<comment type="similarity">
    <text evidence="3 9">Belongs to the TenA family.</text>
</comment>
<dbReference type="InterPro" id="IPR004305">
    <property type="entry name" value="Thiaminase-2/PQQC"/>
</dbReference>
<evidence type="ECO:0000313" key="11">
    <source>
        <dbReference type="EMBL" id="ETI69305.1"/>
    </source>
</evidence>
<protein>
    <recommendedName>
        <fullName evidence="6 9">Aminopyrimidine aminohydrolase</fullName>
        <ecNumber evidence="5 9">3.5.99.2</ecNumber>
    </recommendedName>
</protein>
<keyword evidence="12" id="KW-1185">Reference proteome</keyword>
<evidence type="ECO:0000313" key="12">
    <source>
        <dbReference type="Proteomes" id="UP000018877"/>
    </source>
</evidence>
<comment type="function">
    <text evidence="9">Catalyzes an amino-pyrimidine hydrolysis reaction at the C5' of the pyrimidine moiety of thiamine compounds, a reaction that is part of a thiamine salvage pathway.</text>
</comment>
<dbReference type="PANTHER" id="PTHR43198">
    <property type="entry name" value="BIFUNCTIONAL TH2 PROTEIN"/>
    <property type="match status" value="1"/>
</dbReference>
<comment type="catalytic activity">
    <reaction evidence="1 9">
        <text>4-amino-5-aminomethyl-2-methylpyrimidine + H2O = 4-amino-5-hydroxymethyl-2-methylpyrimidine + NH4(+)</text>
        <dbReference type="Rhea" id="RHEA:31799"/>
        <dbReference type="ChEBI" id="CHEBI:15377"/>
        <dbReference type="ChEBI" id="CHEBI:16892"/>
        <dbReference type="ChEBI" id="CHEBI:28938"/>
        <dbReference type="ChEBI" id="CHEBI:63416"/>
        <dbReference type="EC" id="3.5.99.2"/>
    </reaction>
</comment>
<comment type="pathway">
    <text evidence="2 9">Cofactor biosynthesis; thiamine diphosphate biosynthesis.</text>
</comment>
<keyword evidence="9" id="KW-0378">Hydrolase</keyword>
<name>A0AB94IQG1_9BACI</name>
<comment type="subunit">
    <text evidence="4">Homotetramer.</text>
</comment>
<sequence length="285" mass="32675">MVGCANSLIEKANSLIETVNSPIEPQKSPIDGLARLNKGDFSGILSGKRQYLKLNGENGGVIMKFSLRLHEKVKEIWEKTHQHPFVEGLGTGDLPVESFIRYMKQDYVFLIDYSKLFALGSVKARDLDTMAVFAKLLHETLHGEMELHRGYAARFGITKQQLEETKPTPNNLAYTRYMLNVAHSGSLEELISSLLPCAWSYWEIGKMLAAKYPLASEHPFYGDWIKMYSSDDFGSFAVWLIELLDQLTDGKPEWELAIIEEHFLTTSRFEYMFWDMVYRGEDWPV</sequence>
<dbReference type="AlphaFoldDB" id="A0AB94IQG1"/>
<dbReference type="PANTHER" id="PTHR43198:SF2">
    <property type="entry name" value="SI:CH1073-67J19.1-RELATED"/>
    <property type="match status" value="1"/>
</dbReference>
<dbReference type="EC" id="3.5.99.2" evidence="5 9"/>
<dbReference type="GO" id="GO:0009228">
    <property type="term" value="P:thiamine biosynthetic process"/>
    <property type="evidence" value="ECO:0007669"/>
    <property type="project" value="UniProtKB-KW"/>
</dbReference>
<comment type="catalytic activity">
    <reaction evidence="8 9">
        <text>thiamine + H2O = 5-(2-hydroxyethyl)-4-methylthiazole + 4-amino-5-hydroxymethyl-2-methylpyrimidine + H(+)</text>
        <dbReference type="Rhea" id="RHEA:17509"/>
        <dbReference type="ChEBI" id="CHEBI:15377"/>
        <dbReference type="ChEBI" id="CHEBI:15378"/>
        <dbReference type="ChEBI" id="CHEBI:16892"/>
        <dbReference type="ChEBI" id="CHEBI:17957"/>
        <dbReference type="ChEBI" id="CHEBI:18385"/>
        <dbReference type="EC" id="3.5.99.2"/>
    </reaction>
</comment>
<dbReference type="InterPro" id="IPR016084">
    <property type="entry name" value="Haem_Oase-like_multi-hlx"/>
</dbReference>
<dbReference type="Gene3D" id="1.20.910.10">
    <property type="entry name" value="Heme oxygenase-like"/>
    <property type="match status" value="1"/>
</dbReference>
<accession>A0AB94IQG1</accession>
<dbReference type="GO" id="GO:0050334">
    <property type="term" value="F:thiaminase activity"/>
    <property type="evidence" value="ECO:0007669"/>
    <property type="project" value="UniProtKB-EC"/>
</dbReference>
<evidence type="ECO:0000256" key="3">
    <source>
        <dbReference type="ARBA" id="ARBA00010264"/>
    </source>
</evidence>
<evidence type="ECO:0000256" key="9">
    <source>
        <dbReference type="RuleBase" id="RU363093"/>
    </source>
</evidence>
<organism evidence="11 12">
    <name type="scientific">Neobacillus vireti LMG 21834</name>
    <dbReference type="NCBI Taxonomy" id="1131730"/>
    <lineage>
        <taxon>Bacteria</taxon>
        <taxon>Bacillati</taxon>
        <taxon>Bacillota</taxon>
        <taxon>Bacilli</taxon>
        <taxon>Bacillales</taxon>
        <taxon>Bacillaceae</taxon>
        <taxon>Neobacillus</taxon>
    </lineage>
</organism>
<evidence type="ECO:0000256" key="7">
    <source>
        <dbReference type="ARBA" id="ARBA00022977"/>
    </source>
</evidence>
<evidence type="ECO:0000256" key="6">
    <source>
        <dbReference type="ARBA" id="ARBA00013647"/>
    </source>
</evidence>
<evidence type="ECO:0000259" key="10">
    <source>
        <dbReference type="Pfam" id="PF03070"/>
    </source>
</evidence>
<dbReference type="Pfam" id="PF03070">
    <property type="entry name" value="TENA_THI-4"/>
    <property type="match status" value="1"/>
</dbReference>
<dbReference type="Proteomes" id="UP000018877">
    <property type="component" value="Unassembled WGS sequence"/>
</dbReference>
<feature type="domain" description="Thiaminase-2/PQQC" evidence="10">
    <location>
        <begin position="70"/>
        <end position="279"/>
    </location>
</feature>
<evidence type="ECO:0000256" key="5">
    <source>
        <dbReference type="ARBA" id="ARBA00012684"/>
    </source>
</evidence>
<keyword evidence="7 9" id="KW-0784">Thiamine biosynthesis</keyword>